<evidence type="ECO:0000256" key="4">
    <source>
        <dbReference type="ARBA" id="ARBA00022960"/>
    </source>
</evidence>
<dbReference type="GO" id="GO:0071555">
    <property type="term" value="P:cell wall organization"/>
    <property type="evidence" value="ECO:0007669"/>
    <property type="project" value="UniProtKB-KW"/>
</dbReference>
<sequence length="302" mass="33779">MDNTVVFYTTNMGSIPVRRTIIFLLFLLFSSVVIAKKPVAPPAPVARAVLLFDRKTMTVKEALNINEVMPIASVSKLMTVYVVLESRADLDEVITVTSQKMYSSRVLSAGMKVTRRELINMALIASDNYAAKLLAVSHPEGYEMFIGEMNATAQRLKMYNTMYIEPSGLLPNTSTAWDQHLLNRALGKYTVFTEAAMSKSAETDAHTKKGLWKRFVIYNTSAFAGQYDIKVGKTGFTNPAGWCISMTIKHKDREFDLIVLGSPSKKVRNTLVAEKLKDYMSNITANSVVFKIEEMEPYTDPL</sequence>
<dbReference type="EMBL" id="LR797824">
    <property type="protein sequence ID" value="CAB4241609.1"/>
    <property type="molecule type" value="Genomic_DNA"/>
</dbReference>
<keyword evidence="2" id="KW-0732">Signal</keyword>
<comment type="similarity">
    <text evidence="1">Belongs to the peptidase S11 family.</text>
</comment>
<dbReference type="Pfam" id="PF00768">
    <property type="entry name" value="Peptidase_S11"/>
    <property type="match status" value="1"/>
</dbReference>
<evidence type="ECO:0000256" key="5">
    <source>
        <dbReference type="ARBA" id="ARBA00022984"/>
    </source>
</evidence>
<dbReference type="GO" id="GO:0006508">
    <property type="term" value="P:proteolysis"/>
    <property type="evidence" value="ECO:0007669"/>
    <property type="project" value="InterPro"/>
</dbReference>
<evidence type="ECO:0000256" key="1">
    <source>
        <dbReference type="ARBA" id="ARBA00007164"/>
    </source>
</evidence>
<keyword evidence="4" id="KW-0133">Cell shape</keyword>
<evidence type="ECO:0000256" key="3">
    <source>
        <dbReference type="ARBA" id="ARBA00022801"/>
    </source>
</evidence>
<name>A0A6J5TBF9_9CAUD</name>
<accession>A0A6J5TBF9</accession>
<keyword evidence="8" id="KW-0645">Protease</keyword>
<gene>
    <name evidence="8" type="ORF">UFOVP71_147</name>
</gene>
<keyword evidence="5" id="KW-0573">Peptidoglycan synthesis</keyword>
<dbReference type="Gene3D" id="3.40.710.10">
    <property type="entry name" value="DD-peptidase/beta-lactamase superfamily"/>
    <property type="match status" value="1"/>
</dbReference>
<evidence type="ECO:0000256" key="6">
    <source>
        <dbReference type="ARBA" id="ARBA00023316"/>
    </source>
</evidence>
<protein>
    <submittedName>
        <fullName evidence="8">DacC D-alanyl-D-alanine carboxypeptidase</fullName>
    </submittedName>
</protein>
<reference evidence="8" key="1">
    <citation type="submission" date="2020-05" db="EMBL/GenBank/DDBJ databases">
        <authorList>
            <person name="Chiriac C."/>
            <person name="Salcher M."/>
            <person name="Ghai R."/>
            <person name="Kavagutti S V."/>
        </authorList>
    </citation>
    <scope>NUCLEOTIDE SEQUENCE</scope>
</reference>
<dbReference type="GO" id="GO:0046677">
    <property type="term" value="P:response to antibiotic"/>
    <property type="evidence" value="ECO:0007669"/>
    <property type="project" value="InterPro"/>
</dbReference>
<dbReference type="PRINTS" id="PR00725">
    <property type="entry name" value="DADACBPTASE1"/>
</dbReference>
<proteinExistence type="inferred from homology"/>
<keyword evidence="6" id="KW-0961">Cell wall biogenesis/degradation</keyword>
<organism evidence="8">
    <name type="scientific">uncultured Caudovirales phage</name>
    <dbReference type="NCBI Taxonomy" id="2100421"/>
    <lineage>
        <taxon>Viruses</taxon>
        <taxon>Duplodnaviria</taxon>
        <taxon>Heunggongvirae</taxon>
        <taxon>Uroviricota</taxon>
        <taxon>Caudoviricetes</taxon>
        <taxon>Peduoviridae</taxon>
        <taxon>Maltschvirus</taxon>
        <taxon>Maltschvirus maltsch</taxon>
    </lineage>
</organism>
<dbReference type="PANTHER" id="PTHR35333">
    <property type="entry name" value="BETA-LACTAMASE"/>
    <property type="match status" value="1"/>
</dbReference>
<dbReference type="InterPro" id="IPR001967">
    <property type="entry name" value="Peptidase_S11_N"/>
</dbReference>
<dbReference type="InterPro" id="IPR012338">
    <property type="entry name" value="Beta-lactam/transpept-like"/>
</dbReference>
<dbReference type="GO" id="GO:0008800">
    <property type="term" value="F:beta-lactamase activity"/>
    <property type="evidence" value="ECO:0007669"/>
    <property type="project" value="InterPro"/>
</dbReference>
<dbReference type="InterPro" id="IPR000871">
    <property type="entry name" value="Beta-lactam_class-A"/>
</dbReference>
<evidence type="ECO:0000259" key="7">
    <source>
        <dbReference type="Pfam" id="PF00768"/>
    </source>
</evidence>
<dbReference type="PANTHER" id="PTHR35333:SF3">
    <property type="entry name" value="BETA-LACTAMASE-TYPE TRANSPEPTIDASE FOLD CONTAINING PROTEIN"/>
    <property type="match status" value="1"/>
</dbReference>
<evidence type="ECO:0000256" key="2">
    <source>
        <dbReference type="ARBA" id="ARBA00022729"/>
    </source>
</evidence>
<dbReference type="GO" id="GO:0030655">
    <property type="term" value="P:beta-lactam antibiotic catabolic process"/>
    <property type="evidence" value="ECO:0007669"/>
    <property type="project" value="InterPro"/>
</dbReference>
<feature type="domain" description="Peptidase S11 D-alanyl-D-alanine carboxypeptidase A N-terminal" evidence="7">
    <location>
        <begin position="39"/>
        <end position="263"/>
    </location>
</feature>
<dbReference type="InterPro" id="IPR018044">
    <property type="entry name" value="Peptidase_S11"/>
</dbReference>
<keyword evidence="8" id="KW-0121">Carboxypeptidase</keyword>
<dbReference type="GO" id="GO:0009002">
    <property type="term" value="F:serine-type D-Ala-D-Ala carboxypeptidase activity"/>
    <property type="evidence" value="ECO:0007669"/>
    <property type="project" value="InterPro"/>
</dbReference>
<evidence type="ECO:0000313" key="8">
    <source>
        <dbReference type="EMBL" id="CAB4241609.1"/>
    </source>
</evidence>
<keyword evidence="3" id="KW-0378">Hydrolase</keyword>
<dbReference type="SUPFAM" id="SSF56601">
    <property type="entry name" value="beta-lactamase/transpeptidase-like"/>
    <property type="match status" value="1"/>
</dbReference>